<gene>
    <name evidence="4" type="ORF">BJ971_001259</name>
</gene>
<organism evidence="4 5">
    <name type="scientific">Actinoplanes digitatis</name>
    <dbReference type="NCBI Taxonomy" id="1868"/>
    <lineage>
        <taxon>Bacteria</taxon>
        <taxon>Bacillati</taxon>
        <taxon>Actinomycetota</taxon>
        <taxon>Actinomycetes</taxon>
        <taxon>Micromonosporales</taxon>
        <taxon>Micromonosporaceae</taxon>
        <taxon>Actinoplanes</taxon>
    </lineage>
</organism>
<dbReference type="InterPro" id="IPR036513">
    <property type="entry name" value="STAS_dom_sf"/>
</dbReference>
<reference evidence="4 5" key="1">
    <citation type="submission" date="2020-08" db="EMBL/GenBank/DDBJ databases">
        <title>Sequencing the genomes of 1000 actinobacteria strains.</title>
        <authorList>
            <person name="Klenk H.-P."/>
        </authorList>
    </citation>
    <scope>NUCLEOTIDE SEQUENCE [LARGE SCALE GENOMIC DNA]</scope>
    <source>
        <strain evidence="4 5">DSM 43149</strain>
    </source>
</reference>
<evidence type="ECO:0000313" key="4">
    <source>
        <dbReference type="EMBL" id="MBB4760703.1"/>
    </source>
</evidence>
<dbReference type="GO" id="GO:0043856">
    <property type="term" value="F:anti-sigma factor antagonist activity"/>
    <property type="evidence" value="ECO:0007669"/>
    <property type="project" value="InterPro"/>
</dbReference>
<dbReference type="InterPro" id="IPR003658">
    <property type="entry name" value="Anti-sigma_ant"/>
</dbReference>
<comment type="similarity">
    <text evidence="1 2">Belongs to the anti-sigma-factor antagonist family.</text>
</comment>
<dbReference type="PANTHER" id="PTHR33495:SF2">
    <property type="entry name" value="ANTI-SIGMA FACTOR ANTAGONIST TM_1081-RELATED"/>
    <property type="match status" value="1"/>
</dbReference>
<accession>A0A7W7MN72</accession>
<dbReference type="PANTHER" id="PTHR33495">
    <property type="entry name" value="ANTI-SIGMA FACTOR ANTAGONIST TM_1081-RELATED-RELATED"/>
    <property type="match status" value="1"/>
</dbReference>
<dbReference type="SUPFAM" id="SSF52091">
    <property type="entry name" value="SpoIIaa-like"/>
    <property type="match status" value="1"/>
</dbReference>
<protein>
    <recommendedName>
        <fullName evidence="2">Anti-sigma factor antagonist</fullName>
    </recommendedName>
</protein>
<keyword evidence="5" id="KW-1185">Reference proteome</keyword>
<dbReference type="PROSITE" id="PS50801">
    <property type="entry name" value="STAS"/>
    <property type="match status" value="1"/>
</dbReference>
<dbReference type="Gene3D" id="3.30.750.24">
    <property type="entry name" value="STAS domain"/>
    <property type="match status" value="1"/>
</dbReference>
<dbReference type="Pfam" id="PF01740">
    <property type="entry name" value="STAS"/>
    <property type="match status" value="1"/>
</dbReference>
<evidence type="ECO:0000313" key="5">
    <source>
        <dbReference type="Proteomes" id="UP000578112"/>
    </source>
</evidence>
<dbReference type="Proteomes" id="UP000578112">
    <property type="component" value="Unassembled WGS sequence"/>
</dbReference>
<proteinExistence type="inferred from homology"/>
<dbReference type="CDD" id="cd07043">
    <property type="entry name" value="STAS_anti-anti-sigma_factors"/>
    <property type="match status" value="1"/>
</dbReference>
<evidence type="ECO:0000256" key="2">
    <source>
        <dbReference type="RuleBase" id="RU003749"/>
    </source>
</evidence>
<dbReference type="InterPro" id="IPR002645">
    <property type="entry name" value="STAS_dom"/>
</dbReference>
<dbReference type="AlphaFoldDB" id="A0A7W7MN72"/>
<sequence>MLDVEQPESRSLFITLDRGDDRCVQTIIVVGEIDALNAGQLHKVVLGVLRKYRPSRIEINMFSVGFLDSAGIRVLLLCHSDARLVDCELRLTDAHPMAHRILQITGLAEHFGLAEGQIPGGR</sequence>
<evidence type="ECO:0000259" key="3">
    <source>
        <dbReference type="PROSITE" id="PS50801"/>
    </source>
</evidence>
<name>A0A7W7MN72_9ACTN</name>
<dbReference type="RefSeq" id="WP_184990661.1">
    <property type="nucleotide sequence ID" value="NZ_BOMK01000028.1"/>
</dbReference>
<evidence type="ECO:0000256" key="1">
    <source>
        <dbReference type="ARBA" id="ARBA00009013"/>
    </source>
</evidence>
<dbReference type="NCBIfam" id="TIGR00377">
    <property type="entry name" value="ant_ant_sig"/>
    <property type="match status" value="1"/>
</dbReference>
<dbReference type="EMBL" id="JACHNH010000001">
    <property type="protein sequence ID" value="MBB4760703.1"/>
    <property type="molecule type" value="Genomic_DNA"/>
</dbReference>
<comment type="caution">
    <text evidence="4">The sequence shown here is derived from an EMBL/GenBank/DDBJ whole genome shotgun (WGS) entry which is preliminary data.</text>
</comment>
<feature type="domain" description="STAS" evidence="3">
    <location>
        <begin position="29"/>
        <end position="122"/>
    </location>
</feature>